<dbReference type="SUPFAM" id="SSF56496">
    <property type="entry name" value="Fibrinogen C-terminal domain-like"/>
    <property type="match status" value="1"/>
</dbReference>
<dbReference type="CDD" id="cd00087">
    <property type="entry name" value="FReD"/>
    <property type="match status" value="1"/>
</dbReference>
<reference evidence="3" key="1">
    <citation type="submission" date="2025-08" db="UniProtKB">
        <authorList>
            <consortium name="RefSeq"/>
        </authorList>
    </citation>
    <scope>IDENTIFICATION</scope>
</reference>
<name>A0ABM1VW46_APLCA</name>
<organism evidence="2 3">
    <name type="scientific">Aplysia californica</name>
    <name type="common">California sea hare</name>
    <dbReference type="NCBI Taxonomy" id="6500"/>
    <lineage>
        <taxon>Eukaryota</taxon>
        <taxon>Metazoa</taxon>
        <taxon>Spiralia</taxon>
        <taxon>Lophotrochozoa</taxon>
        <taxon>Mollusca</taxon>
        <taxon>Gastropoda</taxon>
        <taxon>Heterobranchia</taxon>
        <taxon>Euthyneura</taxon>
        <taxon>Tectipleura</taxon>
        <taxon>Aplysiida</taxon>
        <taxon>Aplysioidea</taxon>
        <taxon>Aplysiidae</taxon>
        <taxon>Aplysia</taxon>
    </lineage>
</organism>
<accession>A0ABM1VW46</accession>
<evidence type="ECO:0000313" key="2">
    <source>
        <dbReference type="Proteomes" id="UP000694888"/>
    </source>
</evidence>
<dbReference type="RefSeq" id="XP_035826638.1">
    <property type="nucleotide sequence ID" value="XM_035970745.1"/>
</dbReference>
<evidence type="ECO:0000313" key="3">
    <source>
        <dbReference type="RefSeq" id="XP_035826638.1"/>
    </source>
</evidence>
<keyword evidence="2" id="KW-1185">Reference proteome</keyword>
<feature type="domain" description="Fibrinogen C-terminal" evidence="1">
    <location>
        <begin position="170"/>
        <end position="378"/>
    </location>
</feature>
<gene>
    <name evidence="3" type="primary">LOC101857728</name>
</gene>
<proteinExistence type="predicted"/>
<dbReference type="SMART" id="SM00186">
    <property type="entry name" value="FBG"/>
    <property type="match status" value="1"/>
</dbReference>
<dbReference type="PROSITE" id="PS51406">
    <property type="entry name" value="FIBRINOGEN_C_2"/>
    <property type="match status" value="1"/>
</dbReference>
<dbReference type="Proteomes" id="UP000694888">
    <property type="component" value="Unplaced"/>
</dbReference>
<dbReference type="GeneID" id="101857728"/>
<dbReference type="Pfam" id="PF00147">
    <property type="entry name" value="Fibrinogen_C"/>
    <property type="match status" value="1"/>
</dbReference>
<dbReference type="InterPro" id="IPR050373">
    <property type="entry name" value="Fibrinogen_C-term_domain"/>
</dbReference>
<dbReference type="Gene3D" id="3.90.215.10">
    <property type="entry name" value="Gamma Fibrinogen, chain A, domain 1"/>
    <property type="match status" value="1"/>
</dbReference>
<evidence type="ECO:0000259" key="1">
    <source>
        <dbReference type="PROSITE" id="PS51406"/>
    </source>
</evidence>
<dbReference type="PANTHER" id="PTHR19143">
    <property type="entry name" value="FIBRINOGEN/TENASCIN/ANGIOPOEITIN"/>
    <property type="match status" value="1"/>
</dbReference>
<protein>
    <submittedName>
        <fullName evidence="3">Techylectin-5B</fullName>
    </submittedName>
</protein>
<dbReference type="InterPro" id="IPR002181">
    <property type="entry name" value="Fibrinogen_a/b/g_C_dom"/>
</dbReference>
<dbReference type="InterPro" id="IPR036056">
    <property type="entry name" value="Fibrinogen-like_C"/>
</dbReference>
<dbReference type="InterPro" id="IPR014716">
    <property type="entry name" value="Fibrinogen_a/b/g_C_1"/>
</dbReference>
<sequence length="379" mass="43444">MYTYSNVTLQILSSIVEENKNDYLQRLRSQRETILEHVTTTAEEGKRQCAQQKENLLQNVTATVESLRESFESKWKSQLQVLSHTVDQNKKECPHQMLSQKRQILENVETIMEQNKLASVQLEERILGNVTATFEQNEMKFVQLETCILGNVTAMIEALEAGFERKLSATKTKLQTNTCADVTIQAPRPVVTLSNGMQVVCDTETDNGGWIVVQRRTSADVDFFRGWVDYKNGFGDLSGNFWFGLEKIHQLTKKERYELRVDFTYKGTNYYAIYKNFLLLGESENYKIKISGYSGNAGDQMIYDNGQAFTTKDRDNDPNNSGNCARIRHGAWWYKQCGHVNFNGAWATEKWAKGVCWYRVTGWGSSATFSEMKIRPLAK</sequence>
<dbReference type="PANTHER" id="PTHR19143:SF458">
    <property type="entry name" value="FIBRINOGEN C-TERMINAL DOMAIN-CONTAINING PROTEIN-RELATED"/>
    <property type="match status" value="1"/>
</dbReference>